<keyword evidence="3" id="KW-1185">Reference proteome</keyword>
<organism evidence="2 3">
    <name type="scientific">Sphingomonas oryzagri</name>
    <dbReference type="NCBI Taxonomy" id="3042314"/>
    <lineage>
        <taxon>Bacteria</taxon>
        <taxon>Pseudomonadati</taxon>
        <taxon>Pseudomonadota</taxon>
        <taxon>Alphaproteobacteria</taxon>
        <taxon>Sphingomonadales</taxon>
        <taxon>Sphingomonadaceae</taxon>
        <taxon>Sphingomonas</taxon>
    </lineage>
</organism>
<comment type="caution">
    <text evidence="2">The sequence shown here is derived from an EMBL/GenBank/DDBJ whole genome shotgun (WGS) entry which is preliminary data.</text>
</comment>
<keyword evidence="1" id="KW-0472">Membrane</keyword>
<accession>A0ABT6N4T0</accession>
<keyword evidence="1" id="KW-1133">Transmembrane helix</keyword>
<protein>
    <recommendedName>
        <fullName evidence="4">Prepilin type IV endopeptidase peptidase domain-containing protein</fullName>
    </recommendedName>
</protein>
<name>A0ABT6N4T0_9SPHN</name>
<proteinExistence type="predicted"/>
<dbReference type="EMBL" id="JARYGZ010000002">
    <property type="protein sequence ID" value="MDH7640098.1"/>
    <property type="molecule type" value="Genomic_DNA"/>
</dbReference>
<dbReference type="RefSeq" id="WP_281045453.1">
    <property type="nucleotide sequence ID" value="NZ_JARYGZ010000002.1"/>
</dbReference>
<evidence type="ECO:0008006" key="4">
    <source>
        <dbReference type="Google" id="ProtNLM"/>
    </source>
</evidence>
<dbReference type="Proteomes" id="UP001160625">
    <property type="component" value="Unassembled WGS sequence"/>
</dbReference>
<evidence type="ECO:0000256" key="1">
    <source>
        <dbReference type="SAM" id="Phobius"/>
    </source>
</evidence>
<reference evidence="2" key="1">
    <citation type="submission" date="2023-04" db="EMBL/GenBank/DDBJ databases">
        <title>Sphingomonas sp. MAHUQ-71 isolated from rice field.</title>
        <authorList>
            <person name="Huq M.A."/>
        </authorList>
    </citation>
    <scope>NUCLEOTIDE SEQUENCE</scope>
    <source>
        <strain evidence="2">MAHUQ-71</strain>
    </source>
</reference>
<feature type="transmembrane region" description="Helical" evidence="1">
    <location>
        <begin position="49"/>
        <end position="75"/>
    </location>
</feature>
<evidence type="ECO:0000313" key="2">
    <source>
        <dbReference type="EMBL" id="MDH7640098.1"/>
    </source>
</evidence>
<keyword evidence="1" id="KW-0812">Transmembrane</keyword>
<gene>
    <name evidence="2" type="ORF">QGN17_15280</name>
</gene>
<sequence>MVLGLSATSVDLVILGGLLVGLAQAIARRDSVWVAALGLPILLCGDHVGVAPALIAWGFALYALVLIVGAATMLARRAHLPGLPTLLALTLSTALIAGRADAHHFRLAVPSLHAPPAIGVRLAQLLRTIDAPGPAP</sequence>
<evidence type="ECO:0000313" key="3">
    <source>
        <dbReference type="Proteomes" id="UP001160625"/>
    </source>
</evidence>